<dbReference type="AlphaFoldDB" id="G5IKN4"/>
<keyword evidence="3" id="KW-1185">Reference proteome</keyword>
<dbReference type="HOGENOM" id="CLU_030571_0_1_9"/>
<evidence type="ECO:0000313" key="3">
    <source>
        <dbReference type="Proteomes" id="UP000005384"/>
    </source>
</evidence>
<dbReference type="InterPro" id="IPR001279">
    <property type="entry name" value="Metallo-B-lactamas"/>
</dbReference>
<organism evidence="2 3">
    <name type="scientific">Hungatella hathewayi WAL-18680</name>
    <dbReference type="NCBI Taxonomy" id="742737"/>
    <lineage>
        <taxon>Bacteria</taxon>
        <taxon>Bacillati</taxon>
        <taxon>Bacillota</taxon>
        <taxon>Clostridia</taxon>
        <taxon>Lachnospirales</taxon>
        <taxon>Lachnospiraceae</taxon>
        <taxon>Hungatella</taxon>
    </lineage>
</organism>
<dbReference type="InterPro" id="IPR036866">
    <property type="entry name" value="RibonucZ/Hydroxyglut_hydro"/>
</dbReference>
<gene>
    <name evidence="2" type="ORF">HMPREF9473_04062</name>
</gene>
<dbReference type="EMBL" id="ADLN01000112">
    <property type="protein sequence ID" value="EHI57966.1"/>
    <property type="molecule type" value="Genomic_DNA"/>
</dbReference>
<reference evidence="2 3" key="1">
    <citation type="submission" date="2011-08" db="EMBL/GenBank/DDBJ databases">
        <title>The Genome Sequence of Clostridium hathewayi WAL-18680.</title>
        <authorList>
            <consortium name="The Broad Institute Genome Sequencing Platform"/>
            <person name="Earl A."/>
            <person name="Ward D."/>
            <person name="Feldgarden M."/>
            <person name="Gevers D."/>
            <person name="Finegold S.M."/>
            <person name="Summanen P.H."/>
            <person name="Molitoris D.R."/>
            <person name="Song M."/>
            <person name="Daigneault M."/>
            <person name="Allen-Vercoe E."/>
            <person name="Young S.K."/>
            <person name="Zeng Q."/>
            <person name="Gargeya S."/>
            <person name="Fitzgerald M."/>
            <person name="Haas B."/>
            <person name="Abouelleil A."/>
            <person name="Alvarado L."/>
            <person name="Arachchi H.M."/>
            <person name="Berlin A."/>
            <person name="Brown A."/>
            <person name="Chapman S.B."/>
            <person name="Chen Z."/>
            <person name="Dunbar C."/>
            <person name="Freedman E."/>
            <person name="Gearin G."/>
            <person name="Gellesch M."/>
            <person name="Goldberg J."/>
            <person name="Griggs A."/>
            <person name="Gujja S."/>
            <person name="Heiman D."/>
            <person name="Howarth C."/>
            <person name="Larson L."/>
            <person name="Lui A."/>
            <person name="MacDonald P.J.P."/>
            <person name="Montmayeur A."/>
            <person name="Murphy C."/>
            <person name="Neiman D."/>
            <person name="Pearson M."/>
            <person name="Priest M."/>
            <person name="Roberts A."/>
            <person name="Saif S."/>
            <person name="Shea T."/>
            <person name="Shenoy N."/>
            <person name="Sisk P."/>
            <person name="Stolte C."/>
            <person name="Sykes S."/>
            <person name="Wortman J."/>
            <person name="Nusbaum C."/>
            <person name="Birren B."/>
        </authorList>
    </citation>
    <scope>NUCLEOTIDE SEQUENCE [LARGE SCALE GENOMIC DNA]</scope>
    <source>
        <strain evidence="2 3">WAL-18680</strain>
    </source>
</reference>
<evidence type="ECO:0000313" key="2">
    <source>
        <dbReference type="EMBL" id="EHI57966.1"/>
    </source>
</evidence>
<dbReference type="OrthoDB" id="9761531at2"/>
<comment type="caution">
    <text evidence="2">The sequence shown here is derived from an EMBL/GenBank/DDBJ whole genome shotgun (WGS) entry which is preliminary data.</text>
</comment>
<protein>
    <recommendedName>
        <fullName evidence="1">Metallo-beta-lactamase domain-containing protein</fullName>
    </recommendedName>
</protein>
<dbReference type="InterPro" id="IPR050855">
    <property type="entry name" value="NDM-1-like"/>
</dbReference>
<dbReference type="RefSeq" id="WP_006782053.1">
    <property type="nucleotide sequence ID" value="NZ_CP040506.1"/>
</dbReference>
<dbReference type="Proteomes" id="UP000005384">
    <property type="component" value="Unassembled WGS sequence"/>
</dbReference>
<dbReference type="SMART" id="SM00849">
    <property type="entry name" value="Lactamase_B"/>
    <property type="match status" value="1"/>
</dbReference>
<feature type="domain" description="Metallo-beta-lactamase" evidence="1">
    <location>
        <begin position="21"/>
        <end position="206"/>
    </location>
</feature>
<evidence type="ECO:0000259" key="1">
    <source>
        <dbReference type="SMART" id="SM00849"/>
    </source>
</evidence>
<accession>G5IKN4</accession>
<dbReference type="Pfam" id="PF00753">
    <property type="entry name" value="Lactamase_B"/>
    <property type="match status" value="1"/>
</dbReference>
<dbReference type="Gene3D" id="3.60.15.10">
    <property type="entry name" value="Ribonuclease Z/Hydroxyacylglutathione hydrolase-like"/>
    <property type="match status" value="1"/>
</dbReference>
<dbReference type="PATRIC" id="fig|742737.3.peg.4046"/>
<name>G5IKN4_9FIRM</name>
<sequence length="278" mass="31317">MKSYYTQKRISPTMIRIDSQNESSYLVEGKEQAALIDSCAGAGNLGDYVRSLTSLPVSLILTHGHVDHIGGAMNYDRRYLSPEDFALAGEHGSYEARRNYLLSRSEDGVGEEDIMRAQVEGFSPLVDGQEFDLGGVHLKAIAFPGHTRGSMAVLHMEERRVILGDACNPLTFLFFPGMPGVGEYYRTLRGFINRWYSSFDEVLFSHFERAEKEFLFEMLRVCEDILNGKADNQPFLVPRFTRNGEKPLIARKVTGHPRERRRADGLVGNIVYSADNIL</sequence>
<dbReference type="SUPFAM" id="SSF56281">
    <property type="entry name" value="Metallo-hydrolase/oxidoreductase"/>
    <property type="match status" value="1"/>
</dbReference>
<dbReference type="PANTHER" id="PTHR42951">
    <property type="entry name" value="METALLO-BETA-LACTAMASE DOMAIN-CONTAINING"/>
    <property type="match status" value="1"/>
</dbReference>
<dbReference type="PANTHER" id="PTHR42951:SF22">
    <property type="entry name" value="METALLO BETA-LACTAMASE SUPERFAMILY LIPOPROTEIN"/>
    <property type="match status" value="1"/>
</dbReference>
<proteinExistence type="predicted"/>